<dbReference type="PANTHER" id="PTHR37332">
    <property type="entry name" value="EXPRESSED PROTEIN"/>
    <property type="match status" value="1"/>
</dbReference>
<sequence length="353" mass="40376">MDEDHKIVCPKNESTGEHLRPTPSLHSQSLNSFMSVARQKMVTQGKRLLSPLGSGEFGVSIDGSPNSRSINRSNTLESKTISQSRGSEANDPEKTAHQKEPSMLSDIHSEFSSQQRMLYLEQLIQFRRSDWQYLKKMHQGRNFWLSVALLGDRELGSVKNGSRRTLQLYYLGLGLGCFIGDFKQSKHFIINACQLLEELEFHFSSSTVQGMKLMVATPSTLYERLDHEGSEKEMKMPTEPIRPVIYKWNQRAVYRRLSIPSIPFTLDYREVVISICEILAIVYSKMMEQNSSFENPFLFQAIVRFDGKLKKLVIDPIKKEYFALATQLVKSELSQVPRSDRSLIELQAPAIDM</sequence>
<evidence type="ECO:0000313" key="2">
    <source>
        <dbReference type="EMBL" id="CCA16979.1"/>
    </source>
</evidence>
<feature type="compositionally biased region" description="Polar residues" evidence="1">
    <location>
        <begin position="63"/>
        <end position="87"/>
    </location>
</feature>
<reference evidence="2" key="2">
    <citation type="submission" date="2011-02" db="EMBL/GenBank/DDBJ databases">
        <authorList>
            <person name="MacLean D."/>
        </authorList>
    </citation>
    <scope>NUCLEOTIDE SEQUENCE</scope>
</reference>
<dbReference type="EMBL" id="FR824073">
    <property type="protein sequence ID" value="CCA16979.1"/>
    <property type="molecule type" value="Genomic_DNA"/>
</dbReference>
<feature type="compositionally biased region" description="Basic and acidic residues" evidence="1">
    <location>
        <begin position="91"/>
        <end position="100"/>
    </location>
</feature>
<reference evidence="2" key="1">
    <citation type="journal article" date="2011" name="PLoS Biol.">
        <title>Gene gain and loss during evolution of obligate parasitism in the white rust pathogen of Arabidopsis thaliana.</title>
        <authorList>
            <person name="Kemen E."/>
            <person name="Gardiner A."/>
            <person name="Schultz-Larsen T."/>
            <person name="Kemen A.C."/>
            <person name="Balmuth A.L."/>
            <person name="Robert-Seilaniantz A."/>
            <person name="Bailey K."/>
            <person name="Holub E."/>
            <person name="Studholme D.J."/>
            <person name="Maclean D."/>
            <person name="Jones J.D."/>
        </authorList>
    </citation>
    <scope>NUCLEOTIDE SEQUENCE</scope>
</reference>
<proteinExistence type="predicted"/>
<dbReference type="PANTHER" id="PTHR37332:SF1">
    <property type="entry name" value="ELMO DOMAIN-CONTAINING PROTEIN"/>
    <property type="match status" value="1"/>
</dbReference>
<protein>
    <submittedName>
        <fullName evidence="2">Uncharacterized protein AlNc14C28G2708</fullName>
    </submittedName>
</protein>
<accession>F0W780</accession>
<dbReference type="AlphaFoldDB" id="F0W780"/>
<evidence type="ECO:0000256" key="1">
    <source>
        <dbReference type="SAM" id="MobiDB-lite"/>
    </source>
</evidence>
<dbReference type="HOGENOM" id="CLU_786223_0_0_1"/>
<name>F0W780_9STRA</name>
<feature type="region of interest" description="Disordered" evidence="1">
    <location>
        <begin position="54"/>
        <end position="103"/>
    </location>
</feature>
<feature type="region of interest" description="Disordered" evidence="1">
    <location>
        <begin position="1"/>
        <end position="27"/>
    </location>
</feature>
<gene>
    <name evidence="2" type="primary">AlNc14C28G2708</name>
    <name evidence="2" type="ORF">ALNC14_031220</name>
</gene>
<organism evidence="2">
    <name type="scientific">Albugo laibachii Nc14</name>
    <dbReference type="NCBI Taxonomy" id="890382"/>
    <lineage>
        <taxon>Eukaryota</taxon>
        <taxon>Sar</taxon>
        <taxon>Stramenopiles</taxon>
        <taxon>Oomycota</taxon>
        <taxon>Peronosporomycetes</taxon>
        <taxon>Albuginales</taxon>
        <taxon>Albuginaceae</taxon>
        <taxon>Albugo</taxon>
    </lineage>
</organism>